<name>A0A6C0AQF4_9ZZZZ</name>
<dbReference type="SUPFAM" id="SSF52540">
    <property type="entry name" value="P-loop containing nucleoside triphosphate hydrolases"/>
    <property type="match status" value="1"/>
</dbReference>
<proteinExistence type="predicted"/>
<sequence>MPDYTFKPNQQTAADRIVQAFTSHHYVLLWALCQSGKTGTFHCAAQKMLAAGIVKRVYLLCGSAEVCLRTQAEADAVGYNPIPGTSTSSVKVIFRPSFKKTHLDIKDALIIIDESHLDQSKGMELDQLLTRHGLVLTGDCPTAVANRCRILSVSATPYAEVSALHSRLAANLPCDKAIVRLEPGTGYYGIEQFLRDGRIKTTEEDLDLSKASLPEIARFLKRPEFALKWNIMRVKNAIHLRAITKAAKSVGIFVKSYTAKSTDLAITKAERKLRVDEQVAKAERNTPKAKQTAAWKAAIEAKAEMDHPWLGVAPLRTTIILLKDRLRAGKVVPKDHIGFVWEDSASSKTDVLVQALLGRMCGYYGDGSYKPMIYLPKAVLAEHEDKVIKASELQRAISTEMIPRNFAHSAGSSLATAVLRHQCPPILLNPLLVDEEDRWTTVFYNKGDNEYNRRTKERCFRALRALRDTTAFDPFTTAQLAEVDRILSVSSAEGSRHSHIRHMKDSSQASWFQKMINCSAAGTSMRGIEEISYSPDLTFVVVYDGYTGGGRPGDAYAIFYTDAPNAMESLHIKHRFGATDTHEVYSPGEAPEPTIWGSGLVAAASVGLPKDCFADSALFATEFAKILTSGLHIKGNCIEDTEEGFFTFQRDSFAFASREANTLETICKDIGDSVGKKITIRYHPEPAGLTRKHTFRVTKISWSPTPVGETIVEEDPI</sequence>
<organism evidence="1">
    <name type="scientific">viral metagenome</name>
    <dbReference type="NCBI Taxonomy" id="1070528"/>
    <lineage>
        <taxon>unclassified sequences</taxon>
        <taxon>metagenomes</taxon>
        <taxon>organismal metagenomes</taxon>
    </lineage>
</organism>
<accession>A0A6C0AQF4</accession>
<dbReference type="EMBL" id="MN740760">
    <property type="protein sequence ID" value="QHS81826.1"/>
    <property type="molecule type" value="Genomic_DNA"/>
</dbReference>
<reference evidence="1" key="1">
    <citation type="journal article" date="2020" name="Nature">
        <title>Giant virus diversity and host interactions through global metagenomics.</title>
        <authorList>
            <person name="Schulz F."/>
            <person name="Roux S."/>
            <person name="Paez-Espino D."/>
            <person name="Jungbluth S."/>
            <person name="Walsh D.A."/>
            <person name="Denef V.J."/>
            <person name="McMahon K.D."/>
            <person name="Konstantinidis K.T."/>
            <person name="Eloe-Fadrosh E.A."/>
            <person name="Kyrpides N.C."/>
            <person name="Woyke T."/>
        </authorList>
    </citation>
    <scope>NUCLEOTIDE SEQUENCE</scope>
    <source>
        <strain evidence="1">GVMAG-S-1101164-72</strain>
    </source>
</reference>
<protein>
    <submittedName>
        <fullName evidence="1">Uncharacterized protein</fullName>
    </submittedName>
</protein>
<dbReference type="AlphaFoldDB" id="A0A6C0AQF4"/>
<dbReference type="InterPro" id="IPR027417">
    <property type="entry name" value="P-loop_NTPase"/>
</dbReference>
<evidence type="ECO:0000313" key="1">
    <source>
        <dbReference type="EMBL" id="QHS81826.1"/>
    </source>
</evidence>